<dbReference type="Pfam" id="PF03977">
    <property type="entry name" value="OAD_beta"/>
    <property type="match status" value="1"/>
</dbReference>
<feature type="transmembrane region" description="Helical" evidence="8">
    <location>
        <begin position="220"/>
        <end position="241"/>
    </location>
</feature>
<dbReference type="RefSeq" id="WP_068770293.1">
    <property type="nucleotide sequence ID" value="NZ_CP109796.1"/>
</dbReference>
<feature type="transmembrane region" description="Helical" evidence="8">
    <location>
        <begin position="137"/>
        <end position="160"/>
    </location>
</feature>
<comment type="subcellular location">
    <subcellularLocation>
        <location evidence="1">Cell membrane</location>
        <topology evidence="1">Multi-pass membrane protein</topology>
    </subcellularLocation>
</comment>
<accession>A0A178IIW4</accession>
<dbReference type="PANTHER" id="PTHR35806:SF1">
    <property type="entry name" value="OXALOACETATE DECARBOXYLASE BETA CHAIN 2"/>
    <property type="match status" value="1"/>
</dbReference>
<keyword evidence="7" id="KW-0406">Ion transport</keyword>
<dbReference type="Proteomes" id="UP000078486">
    <property type="component" value="Unassembled WGS sequence"/>
</dbReference>
<name>A0A178IIW4_9BACT</name>
<feature type="transmembrane region" description="Helical" evidence="8">
    <location>
        <begin position="167"/>
        <end position="189"/>
    </location>
</feature>
<keyword evidence="7" id="KW-0739">Sodium transport</keyword>
<keyword evidence="6 7" id="KW-0472">Membrane</keyword>
<proteinExistence type="predicted"/>
<evidence type="ECO:0000313" key="10">
    <source>
        <dbReference type="Proteomes" id="UP000078486"/>
    </source>
</evidence>
<feature type="transmembrane region" description="Helical" evidence="8">
    <location>
        <begin position="342"/>
        <end position="369"/>
    </location>
</feature>
<evidence type="ECO:0000256" key="7">
    <source>
        <dbReference type="PIRNR" id="PIRNR015658"/>
    </source>
</evidence>
<evidence type="ECO:0000256" key="1">
    <source>
        <dbReference type="ARBA" id="ARBA00004651"/>
    </source>
</evidence>
<evidence type="ECO:0000256" key="8">
    <source>
        <dbReference type="SAM" id="Phobius"/>
    </source>
</evidence>
<evidence type="ECO:0000256" key="5">
    <source>
        <dbReference type="ARBA" id="ARBA00022989"/>
    </source>
</evidence>
<gene>
    <name evidence="9" type="ORF">AW736_10960</name>
</gene>
<feature type="transmembrane region" description="Helical" evidence="8">
    <location>
        <begin position="269"/>
        <end position="298"/>
    </location>
</feature>
<sequence>MTFQNILDIFQGLTTLFDSFANNPAVAWMRIVLIFLGMLLVYLGKKGTLEPLLMIPMGLAMCAVNAGVLFLDPTTAGIIVSGSAPLPDAAAQAQAVATAAAGKMHGTLFMSPLVETPDKIVALTGIDFLQPIFNFTFGNNLIACLVFMGIGVLLDIGFVLARPFLSIVMALFCELGTIVVFPIAIALGFFPGEAAAIALVGGADGPMVLFGALKMAPKLFVPITIVAYLYLGLVYGGYPYLIRALIPEKLRAIKLPPRPAVKITSGEKLAFAVVACTVLCLLFPSAAPLFFSLFLGVAVRESGLKFFSTLIENVFLYGATMFLGVLLGVMCEASTILDPKVIMLLVLGVLSLLISGVGGVIGGYCAYFFSGRKINPVIGIAGVSCVPSTAKVAQKEVSKANPHSIVLPEALGANISGVITTAIITGIYVSLIQPTL</sequence>
<evidence type="ECO:0000313" key="9">
    <source>
        <dbReference type="EMBL" id="OAM89834.1"/>
    </source>
</evidence>
<evidence type="ECO:0000256" key="3">
    <source>
        <dbReference type="ARBA" id="ARBA00022692"/>
    </source>
</evidence>
<evidence type="ECO:0000256" key="2">
    <source>
        <dbReference type="ARBA" id="ARBA00022475"/>
    </source>
</evidence>
<reference evidence="9 10" key="1">
    <citation type="submission" date="2016-01" db="EMBL/GenBank/DDBJ databases">
        <title>High potential of lignocellulose degradation of a new Verrucomicrobia species.</title>
        <authorList>
            <person name="Wang Y."/>
            <person name="Shi Y."/>
            <person name="Qiu Z."/>
            <person name="Liu S."/>
            <person name="Yang H."/>
        </authorList>
    </citation>
    <scope>NUCLEOTIDE SEQUENCE [LARGE SCALE GENOMIC DNA]</scope>
    <source>
        <strain evidence="9 10">TSB47</strain>
    </source>
</reference>
<keyword evidence="2 7" id="KW-1003">Cell membrane</keyword>
<dbReference type="GO" id="GO:0005886">
    <property type="term" value="C:plasma membrane"/>
    <property type="evidence" value="ECO:0007669"/>
    <property type="project" value="UniProtKB-SubCell"/>
</dbReference>
<dbReference type="OrthoDB" id="9783838at2"/>
<keyword evidence="10" id="KW-1185">Reference proteome</keyword>
<keyword evidence="7" id="KW-0915">Sodium</keyword>
<dbReference type="AlphaFoldDB" id="A0A178IIW4"/>
<keyword evidence="3 8" id="KW-0812">Transmembrane</keyword>
<keyword evidence="7" id="KW-0813">Transport</keyword>
<dbReference type="EMBL" id="LRRQ01000076">
    <property type="protein sequence ID" value="OAM89834.1"/>
    <property type="molecule type" value="Genomic_DNA"/>
</dbReference>
<dbReference type="NCBIfam" id="TIGR01109">
    <property type="entry name" value="Na_pump_decarbB"/>
    <property type="match status" value="1"/>
</dbReference>
<keyword evidence="4" id="KW-1278">Translocase</keyword>
<protein>
    <submittedName>
        <fullName evidence="9">Na+-translocating decarboxylase subunit beta</fullName>
    </submittedName>
</protein>
<feature type="transmembrane region" description="Helical" evidence="8">
    <location>
        <begin position="25"/>
        <end position="44"/>
    </location>
</feature>
<dbReference type="GO" id="GO:0006814">
    <property type="term" value="P:sodium ion transport"/>
    <property type="evidence" value="ECO:0007669"/>
    <property type="project" value="UniProtKB-UniRule"/>
</dbReference>
<dbReference type="STRING" id="1184151.AW736_10960"/>
<dbReference type="PANTHER" id="PTHR35806">
    <property type="entry name" value="OXALOACETATE DECARBOXYLASE BETA CHAIN 2"/>
    <property type="match status" value="1"/>
</dbReference>
<keyword evidence="5 8" id="KW-1133">Transmembrane helix</keyword>
<evidence type="ECO:0000256" key="4">
    <source>
        <dbReference type="ARBA" id="ARBA00022967"/>
    </source>
</evidence>
<feature type="transmembrane region" description="Helical" evidence="8">
    <location>
        <begin position="51"/>
        <end position="71"/>
    </location>
</feature>
<dbReference type="InterPro" id="IPR005661">
    <property type="entry name" value="OadB_MmdB"/>
</dbReference>
<comment type="caution">
    <text evidence="9">The sequence shown here is derived from an EMBL/GenBank/DDBJ whole genome shotgun (WGS) entry which is preliminary data.</text>
</comment>
<organism evidence="9 10">
    <name type="scientific">Termitidicoccus mucosus</name>
    <dbReference type="NCBI Taxonomy" id="1184151"/>
    <lineage>
        <taxon>Bacteria</taxon>
        <taxon>Pseudomonadati</taxon>
        <taxon>Verrucomicrobiota</taxon>
        <taxon>Opitutia</taxon>
        <taxon>Opitutales</taxon>
        <taxon>Opitutaceae</taxon>
        <taxon>Termitidicoccus</taxon>
    </lineage>
</organism>
<feature type="transmembrane region" description="Helical" evidence="8">
    <location>
        <begin position="310"/>
        <end position="330"/>
    </location>
</feature>
<dbReference type="PIRSF" id="PIRSF015658">
    <property type="entry name" value="MmdB_OadB"/>
    <property type="match status" value="1"/>
</dbReference>
<dbReference type="GO" id="GO:0016829">
    <property type="term" value="F:lyase activity"/>
    <property type="evidence" value="ECO:0007669"/>
    <property type="project" value="InterPro"/>
</dbReference>
<evidence type="ECO:0000256" key="6">
    <source>
        <dbReference type="ARBA" id="ARBA00023136"/>
    </source>
</evidence>